<evidence type="ECO:0000256" key="8">
    <source>
        <dbReference type="RuleBase" id="RU363032"/>
    </source>
</evidence>
<evidence type="ECO:0000256" key="7">
    <source>
        <dbReference type="ARBA" id="ARBA00024202"/>
    </source>
</evidence>
<dbReference type="InterPro" id="IPR045621">
    <property type="entry name" value="BPD_transp_1_N"/>
</dbReference>
<keyword evidence="11" id="KW-1185">Reference proteome</keyword>
<organism evidence="10 11">
    <name type="scientific">Pseudidiomarina halophila</name>
    <dbReference type="NCBI Taxonomy" id="1449799"/>
    <lineage>
        <taxon>Bacteria</taxon>
        <taxon>Pseudomonadati</taxon>
        <taxon>Pseudomonadota</taxon>
        <taxon>Gammaproteobacteria</taxon>
        <taxon>Alteromonadales</taxon>
        <taxon>Idiomarinaceae</taxon>
        <taxon>Pseudidiomarina</taxon>
    </lineage>
</organism>
<dbReference type="Pfam" id="PF19300">
    <property type="entry name" value="BPD_transp_1_N"/>
    <property type="match status" value="1"/>
</dbReference>
<feature type="transmembrane region" description="Helical" evidence="8">
    <location>
        <begin position="9"/>
        <end position="30"/>
    </location>
</feature>
<evidence type="ECO:0000256" key="4">
    <source>
        <dbReference type="ARBA" id="ARBA00022692"/>
    </source>
</evidence>
<gene>
    <name evidence="10" type="ORF">CWI69_02910</name>
</gene>
<feature type="transmembrane region" description="Helical" evidence="8">
    <location>
        <begin position="305"/>
        <end position="327"/>
    </location>
</feature>
<comment type="subcellular location">
    <subcellularLocation>
        <location evidence="1 8">Cell membrane</location>
        <topology evidence="1 8">Multi-pass membrane protein</topology>
    </subcellularLocation>
</comment>
<proteinExistence type="inferred from homology"/>
<dbReference type="GO" id="GO:0071916">
    <property type="term" value="F:dipeptide transmembrane transporter activity"/>
    <property type="evidence" value="ECO:0007669"/>
    <property type="project" value="TreeGrafter"/>
</dbReference>
<sequence length="343" mass="38709">MIRYTLRRLTLLIVTLWLLTVFLFSLNYFFPGDPLTNMTGIRASNTLSYQLAAEARGFDASIISQYINFVGHFVRGDWGQSLTTQRDVFTDLIPLLGGTLELSLLAMILAMVIGAPLGLYAAGQQRGSMDRLAMGVSLSAYSIPVFWLAQLLILLFAVKLRWTPISGQINPLFDIDVYSGSIIVDILISDNPYKQAALLDAINHLWLPVIVLAIMPATMLMRITRNSMLEVLQQNYIRAARARGLTETRILLRHVLPNAMQPVVRQLGLMFSILMSNIIITEVIFNWPGLGSWLVKSIYERDYPVMQGGLFAFAALILLVNVLVELFHAWRYPQVRKELYAER</sequence>
<accession>A0A432Y0B5</accession>
<name>A0A432Y0B5_9GAMM</name>
<evidence type="ECO:0000256" key="1">
    <source>
        <dbReference type="ARBA" id="ARBA00004651"/>
    </source>
</evidence>
<dbReference type="PANTHER" id="PTHR43163:SF6">
    <property type="entry name" value="DIPEPTIDE TRANSPORT SYSTEM PERMEASE PROTEIN DPPB-RELATED"/>
    <property type="match status" value="1"/>
</dbReference>
<dbReference type="InterPro" id="IPR035906">
    <property type="entry name" value="MetI-like_sf"/>
</dbReference>
<comment type="similarity">
    <text evidence="7">Belongs to the binding-protein-dependent transport system permease family. OppBC subfamily.</text>
</comment>
<feature type="transmembrane region" description="Helical" evidence="8">
    <location>
        <begin position="102"/>
        <end position="122"/>
    </location>
</feature>
<dbReference type="Gene3D" id="1.10.3720.10">
    <property type="entry name" value="MetI-like"/>
    <property type="match status" value="1"/>
</dbReference>
<protein>
    <submittedName>
        <fullName evidence="10">ABC transporter permease</fullName>
    </submittedName>
</protein>
<dbReference type="PROSITE" id="PS50928">
    <property type="entry name" value="ABC_TM1"/>
    <property type="match status" value="1"/>
</dbReference>
<dbReference type="RefSeq" id="WP_126761720.1">
    <property type="nucleotide sequence ID" value="NZ_JBHLTZ010000004.1"/>
</dbReference>
<dbReference type="Proteomes" id="UP000287198">
    <property type="component" value="Unassembled WGS sequence"/>
</dbReference>
<evidence type="ECO:0000256" key="5">
    <source>
        <dbReference type="ARBA" id="ARBA00022989"/>
    </source>
</evidence>
<dbReference type="Pfam" id="PF00528">
    <property type="entry name" value="BPD_transp_1"/>
    <property type="match status" value="1"/>
</dbReference>
<keyword evidence="2 8" id="KW-0813">Transport</keyword>
<evidence type="ECO:0000256" key="6">
    <source>
        <dbReference type="ARBA" id="ARBA00023136"/>
    </source>
</evidence>
<evidence type="ECO:0000313" key="10">
    <source>
        <dbReference type="EMBL" id="RUO54382.1"/>
    </source>
</evidence>
<keyword evidence="4 8" id="KW-0812">Transmembrane</keyword>
<dbReference type="OrthoDB" id="9805855at2"/>
<feature type="domain" description="ABC transmembrane type-1" evidence="9">
    <location>
        <begin position="96"/>
        <end position="328"/>
    </location>
</feature>
<evidence type="ECO:0000313" key="11">
    <source>
        <dbReference type="Proteomes" id="UP000287198"/>
    </source>
</evidence>
<keyword evidence="3" id="KW-1003">Cell membrane</keyword>
<comment type="caution">
    <text evidence="10">The sequence shown here is derived from an EMBL/GenBank/DDBJ whole genome shotgun (WGS) entry which is preliminary data.</text>
</comment>
<feature type="transmembrane region" description="Helical" evidence="8">
    <location>
        <begin position="134"/>
        <end position="158"/>
    </location>
</feature>
<keyword evidence="5 8" id="KW-1133">Transmembrane helix</keyword>
<dbReference type="SUPFAM" id="SSF161098">
    <property type="entry name" value="MetI-like"/>
    <property type="match status" value="1"/>
</dbReference>
<dbReference type="CDD" id="cd06261">
    <property type="entry name" value="TM_PBP2"/>
    <property type="match status" value="1"/>
</dbReference>
<evidence type="ECO:0000256" key="2">
    <source>
        <dbReference type="ARBA" id="ARBA00022448"/>
    </source>
</evidence>
<keyword evidence="6 8" id="KW-0472">Membrane</keyword>
<dbReference type="InterPro" id="IPR000515">
    <property type="entry name" value="MetI-like"/>
</dbReference>
<reference evidence="11" key="1">
    <citation type="journal article" date="2018" name="Front. Microbiol.">
        <title>Genome-Based Analysis Reveals the Taxonomy and Diversity of the Family Idiomarinaceae.</title>
        <authorList>
            <person name="Liu Y."/>
            <person name="Lai Q."/>
            <person name="Shao Z."/>
        </authorList>
    </citation>
    <scope>NUCLEOTIDE SEQUENCE [LARGE SCALE GENOMIC DNA]</scope>
    <source>
        <strain evidence="11">BH195</strain>
    </source>
</reference>
<dbReference type="PANTHER" id="PTHR43163">
    <property type="entry name" value="DIPEPTIDE TRANSPORT SYSTEM PERMEASE PROTEIN DPPB-RELATED"/>
    <property type="match status" value="1"/>
</dbReference>
<dbReference type="AlphaFoldDB" id="A0A432Y0B5"/>
<dbReference type="GO" id="GO:0005886">
    <property type="term" value="C:plasma membrane"/>
    <property type="evidence" value="ECO:0007669"/>
    <property type="project" value="UniProtKB-SubCell"/>
</dbReference>
<evidence type="ECO:0000259" key="9">
    <source>
        <dbReference type="PROSITE" id="PS50928"/>
    </source>
</evidence>
<feature type="transmembrane region" description="Helical" evidence="8">
    <location>
        <begin position="205"/>
        <end position="223"/>
    </location>
</feature>
<feature type="transmembrane region" description="Helical" evidence="8">
    <location>
        <begin position="267"/>
        <end position="285"/>
    </location>
</feature>
<evidence type="ECO:0000256" key="3">
    <source>
        <dbReference type="ARBA" id="ARBA00022475"/>
    </source>
</evidence>
<dbReference type="EMBL" id="PIPW01000001">
    <property type="protein sequence ID" value="RUO54382.1"/>
    <property type="molecule type" value="Genomic_DNA"/>
</dbReference>